<evidence type="ECO:0000259" key="10">
    <source>
        <dbReference type="Pfam" id="PF00593"/>
    </source>
</evidence>
<keyword evidence="5" id="KW-0732">Signal</keyword>
<dbReference type="SUPFAM" id="SSF56935">
    <property type="entry name" value="Porins"/>
    <property type="match status" value="1"/>
</dbReference>
<feature type="domain" description="TonB-dependent receptor-like beta-barrel" evidence="10">
    <location>
        <begin position="211"/>
        <end position="655"/>
    </location>
</feature>
<dbReference type="InterPro" id="IPR000531">
    <property type="entry name" value="Beta-barrel_TonB"/>
</dbReference>
<evidence type="ECO:0000313" key="12">
    <source>
        <dbReference type="EMBL" id="KFZ38768.1"/>
    </source>
</evidence>
<evidence type="ECO:0000256" key="8">
    <source>
        <dbReference type="ARBA" id="ARBA00023237"/>
    </source>
</evidence>
<keyword evidence="4" id="KW-0812">Transmembrane</keyword>
<dbReference type="STRING" id="1515746.HR45_04965"/>
<keyword evidence="2" id="KW-0813">Transport</keyword>
<comment type="subcellular location">
    <subcellularLocation>
        <location evidence="1">Cell outer membrane</location>
        <topology evidence="1">Multi-pass membrane protein</topology>
    </subcellularLocation>
</comment>
<dbReference type="InterPro" id="IPR039426">
    <property type="entry name" value="TonB-dep_rcpt-like"/>
</dbReference>
<dbReference type="GO" id="GO:0015344">
    <property type="term" value="F:siderophore uptake transmembrane transporter activity"/>
    <property type="evidence" value="ECO:0007669"/>
    <property type="project" value="TreeGrafter"/>
</dbReference>
<reference evidence="12 13" key="1">
    <citation type="submission" date="2014-06" db="EMBL/GenBank/DDBJ databases">
        <title>Shewanella sp. YQH10.</title>
        <authorList>
            <person name="Liu Y."/>
            <person name="Zeng R."/>
        </authorList>
    </citation>
    <scope>NUCLEOTIDE SEQUENCE [LARGE SCALE GENOMIC DNA]</scope>
    <source>
        <strain evidence="12 13">YQH10</strain>
    </source>
</reference>
<dbReference type="EMBL" id="JPEO01000002">
    <property type="protein sequence ID" value="KFZ38768.1"/>
    <property type="molecule type" value="Genomic_DNA"/>
</dbReference>
<dbReference type="eggNOG" id="COG4771">
    <property type="taxonomic scope" value="Bacteria"/>
</dbReference>
<dbReference type="AlphaFoldDB" id="A0A094LU97"/>
<dbReference type="Pfam" id="PF00593">
    <property type="entry name" value="TonB_dep_Rec_b-barrel"/>
    <property type="match status" value="1"/>
</dbReference>
<evidence type="ECO:0000256" key="7">
    <source>
        <dbReference type="ARBA" id="ARBA00023136"/>
    </source>
</evidence>
<dbReference type="GO" id="GO:0044718">
    <property type="term" value="P:siderophore transmembrane transport"/>
    <property type="evidence" value="ECO:0007669"/>
    <property type="project" value="TreeGrafter"/>
</dbReference>
<dbReference type="PANTHER" id="PTHR30069">
    <property type="entry name" value="TONB-DEPENDENT OUTER MEMBRANE RECEPTOR"/>
    <property type="match status" value="1"/>
</dbReference>
<proteinExistence type="inferred from homology"/>
<evidence type="ECO:0000256" key="3">
    <source>
        <dbReference type="ARBA" id="ARBA00022452"/>
    </source>
</evidence>
<keyword evidence="7 9" id="KW-0472">Membrane</keyword>
<keyword evidence="12" id="KW-0675">Receptor</keyword>
<dbReference type="InterPro" id="IPR012910">
    <property type="entry name" value="Plug_dom"/>
</dbReference>
<comment type="similarity">
    <text evidence="9">Belongs to the TonB-dependent receptor family.</text>
</comment>
<evidence type="ECO:0000256" key="2">
    <source>
        <dbReference type="ARBA" id="ARBA00022448"/>
    </source>
</evidence>
<dbReference type="InterPro" id="IPR037066">
    <property type="entry name" value="Plug_dom_sf"/>
</dbReference>
<dbReference type="RefSeq" id="WP_037440167.1">
    <property type="nucleotide sequence ID" value="NZ_JPEO01000002.1"/>
</dbReference>
<feature type="domain" description="TonB-dependent receptor plug" evidence="11">
    <location>
        <begin position="37"/>
        <end position="134"/>
    </location>
</feature>
<dbReference type="Proteomes" id="UP000029264">
    <property type="component" value="Unassembled WGS sequence"/>
</dbReference>
<name>A0A094LU97_9GAMM</name>
<keyword evidence="3" id="KW-1134">Transmembrane beta strand</keyword>
<keyword evidence="6 9" id="KW-0798">TonB box</keyword>
<comment type="caution">
    <text evidence="12">The sequence shown here is derived from an EMBL/GenBank/DDBJ whole genome shotgun (WGS) entry which is preliminary data.</text>
</comment>
<protein>
    <submittedName>
        <fullName evidence="12">TonB-dependent receptor</fullName>
    </submittedName>
</protein>
<dbReference type="Gene3D" id="2.170.130.10">
    <property type="entry name" value="TonB-dependent receptor, plug domain"/>
    <property type="match status" value="1"/>
</dbReference>
<dbReference type="InterPro" id="IPR010917">
    <property type="entry name" value="TonB_rcpt_CS"/>
</dbReference>
<dbReference type="GO" id="GO:0009279">
    <property type="term" value="C:cell outer membrane"/>
    <property type="evidence" value="ECO:0007669"/>
    <property type="project" value="UniProtKB-SubCell"/>
</dbReference>
<dbReference type="PROSITE" id="PS01156">
    <property type="entry name" value="TONB_DEPENDENT_REC_2"/>
    <property type="match status" value="1"/>
</dbReference>
<organism evidence="12 13">
    <name type="scientific">Shewanella mangrovi</name>
    <dbReference type="NCBI Taxonomy" id="1515746"/>
    <lineage>
        <taxon>Bacteria</taxon>
        <taxon>Pseudomonadati</taxon>
        <taxon>Pseudomonadota</taxon>
        <taxon>Gammaproteobacteria</taxon>
        <taxon>Alteromonadales</taxon>
        <taxon>Shewanellaceae</taxon>
        <taxon>Shewanella</taxon>
    </lineage>
</organism>
<gene>
    <name evidence="12" type="ORF">HR45_04965</name>
</gene>
<dbReference type="InterPro" id="IPR036942">
    <property type="entry name" value="Beta-barrel_TonB_sf"/>
</dbReference>
<evidence type="ECO:0000256" key="5">
    <source>
        <dbReference type="ARBA" id="ARBA00022729"/>
    </source>
</evidence>
<sequence length="698" mass="77445">MNYSRLSAIHPHSPLYLALSVTLSFPILADDSIERFEVVGEQHSHHNTAQSMNQLLQQMGVDFSAAGGVSALPVMNGMMGDRIKVLIDGMDITAACANQMNPPLSYISASQLSAAQVVAGVSPVSAGGDNIAGVISVAASAPMFSDDTSLRWQGGYLSSQYRSGSDAVVVGAGATVASKSWAFDYRGSYEDANSYQDGHGDKVLDTLYRSQNHVLSTAWRDQVQTVTLKLSHQYIPFQGFANQYMDMTNNRSSGVNLNYQRQFDTGELQARVNWHGVSHEMGFFTEEKLGVMPMNTDADDYSYDLRWTQTVWENAELRLGQEYHEFRIDDSWPAVAGSAMMGPNDYININNGKRQRIAAFAELAKPLTPTWWMSLGARFEHVVTNADPVQSYNSMTMMGMPNVDYQAALAFNAAERKASDNLWDAVLQLRYQINEMQQIEFGFAVKNRAPNLYERYSWGRGVMASTMIGWFGDGNGYVGDIQLKPETAYTSSLEYSANFSRWQFSSSLWYSKVDDYIDTKVIGSFNRSGLDNGVRNLLQFTNVDATLYGANLSAAALLSDGNAGEWSLRGKLSSSHGERDTDNQPLYQISPLKTELALEHQLGRWQSQLNWQFVGSKSRVDGNRLENPTHSYHLVNVSTQFNVADFTISLAVENLLDRYYQQPLGGVSLAEYRADASQGFQQLAGPGRSFNVGLSYQF</sequence>
<keyword evidence="8" id="KW-0998">Cell outer membrane</keyword>
<evidence type="ECO:0000256" key="9">
    <source>
        <dbReference type="RuleBase" id="RU003357"/>
    </source>
</evidence>
<evidence type="ECO:0000256" key="6">
    <source>
        <dbReference type="ARBA" id="ARBA00023077"/>
    </source>
</evidence>
<keyword evidence="13" id="KW-1185">Reference proteome</keyword>
<evidence type="ECO:0000259" key="11">
    <source>
        <dbReference type="Pfam" id="PF07715"/>
    </source>
</evidence>
<accession>A0A094LU97</accession>
<dbReference type="OrthoDB" id="5332150at2"/>
<dbReference type="Pfam" id="PF07715">
    <property type="entry name" value="Plug"/>
    <property type="match status" value="1"/>
</dbReference>
<evidence type="ECO:0000313" key="13">
    <source>
        <dbReference type="Proteomes" id="UP000029264"/>
    </source>
</evidence>
<dbReference type="PANTHER" id="PTHR30069:SF49">
    <property type="entry name" value="OUTER MEMBRANE PROTEIN C"/>
    <property type="match status" value="1"/>
</dbReference>
<evidence type="ECO:0000256" key="4">
    <source>
        <dbReference type="ARBA" id="ARBA00022692"/>
    </source>
</evidence>
<dbReference type="Gene3D" id="2.40.170.20">
    <property type="entry name" value="TonB-dependent receptor, beta-barrel domain"/>
    <property type="match status" value="1"/>
</dbReference>
<evidence type="ECO:0000256" key="1">
    <source>
        <dbReference type="ARBA" id="ARBA00004571"/>
    </source>
</evidence>